<feature type="chain" id="PRO_5025393885" description="Indoleamine 2,3-dioxygenase" evidence="6">
    <location>
        <begin position="16"/>
        <end position="467"/>
    </location>
</feature>
<feature type="signal peptide" evidence="6">
    <location>
        <begin position="1"/>
        <end position="15"/>
    </location>
</feature>
<keyword evidence="5" id="KW-0560">Oxidoreductase</keyword>
<keyword evidence="2 4" id="KW-0479">Metal-binding</keyword>
<dbReference type="Gene3D" id="1.20.58.480">
    <property type="match status" value="1"/>
</dbReference>
<keyword evidence="3 4" id="KW-0408">Iron</keyword>
<evidence type="ECO:0000313" key="8">
    <source>
        <dbReference type="Proteomes" id="UP000800040"/>
    </source>
</evidence>
<proteinExistence type="inferred from homology"/>
<feature type="binding site" description="proximal binding residue" evidence="4">
    <location>
        <position position="419"/>
    </location>
    <ligand>
        <name>heme b</name>
        <dbReference type="ChEBI" id="CHEBI:60344"/>
    </ligand>
    <ligandPart>
        <name>Fe</name>
        <dbReference type="ChEBI" id="CHEBI:18248"/>
    </ligandPart>
</feature>
<dbReference type="GO" id="GO:0033754">
    <property type="term" value="F:indoleamine 2,3-dioxygenase activity"/>
    <property type="evidence" value="ECO:0007669"/>
    <property type="project" value="UniProtKB-EC"/>
</dbReference>
<comment type="function">
    <text evidence="5">Produces N-formyl-kynurenine through the oxidation of tryptophan.</text>
</comment>
<comment type="similarity">
    <text evidence="1 5">Belongs to the indoleamine 2,3-dioxygenase family.</text>
</comment>
<reference evidence="7" key="1">
    <citation type="submission" date="2020-01" db="EMBL/GenBank/DDBJ databases">
        <authorList>
            <consortium name="DOE Joint Genome Institute"/>
            <person name="Haridas S."/>
            <person name="Albert R."/>
            <person name="Binder M."/>
            <person name="Bloem J."/>
            <person name="Labutti K."/>
            <person name="Salamov A."/>
            <person name="Andreopoulos B."/>
            <person name="Baker S.E."/>
            <person name="Barry K."/>
            <person name="Bills G."/>
            <person name="Bluhm B.H."/>
            <person name="Cannon C."/>
            <person name="Castanera R."/>
            <person name="Culley D.E."/>
            <person name="Daum C."/>
            <person name="Ezra D."/>
            <person name="Gonzalez J.B."/>
            <person name="Henrissat B."/>
            <person name="Kuo A."/>
            <person name="Liang C."/>
            <person name="Lipzen A."/>
            <person name="Lutzoni F."/>
            <person name="Magnuson J."/>
            <person name="Mondo S."/>
            <person name="Nolan M."/>
            <person name="Ohm R."/>
            <person name="Pangilinan J."/>
            <person name="Park H.-J."/>
            <person name="Ramirez L."/>
            <person name="Alfaro M."/>
            <person name="Sun H."/>
            <person name="Tritt A."/>
            <person name="Yoshinaga Y."/>
            <person name="Zwiers L.-H."/>
            <person name="Turgeon B.G."/>
            <person name="Goodwin S.B."/>
            <person name="Spatafora J.W."/>
            <person name="Crous P.W."/>
            <person name="Grigoriev I.V."/>
        </authorList>
    </citation>
    <scope>NUCLEOTIDE SEQUENCE</scope>
    <source>
        <strain evidence="7">P77</strain>
    </source>
</reference>
<evidence type="ECO:0000256" key="5">
    <source>
        <dbReference type="RuleBase" id="RU369119"/>
    </source>
</evidence>
<dbReference type="AlphaFoldDB" id="A0A6A5K8F5"/>
<keyword evidence="4 5" id="KW-0349">Heme</keyword>
<dbReference type="Proteomes" id="UP000800040">
    <property type="component" value="Unassembled WGS sequence"/>
</dbReference>
<keyword evidence="6" id="KW-0732">Signal</keyword>
<sequence length="467" mass="53357">MHLLILFAFGSVLLGAQMLLRPVSRYHKPSLKAWLRDCRVTKIKEIRALARRHVVAEILDDMIQKDGAGSWPPNANHEHSTWPVPLRPFKEIYLELAALLPQATPSLDDKVNTARIEAFRRRFRDSLRERVNLAEVIPLLQAADAGRWVVFPRDVYNAFYCCIAVSRHAFRWATIPVVSVAQLEKTVEFPIELVKPWASMQRHFGCTSDSGNLTSNVVLNFHTNGEYIHRINTGMTQRIMSGEESFSRIFYDIEMLSLPVYHDMVSAIATFAHGDAVACARHVASITSQLRLILGSYMNNMHDNMIPHSVWLSYVQGFQAWGIGQRNKKAGEWEEFDGLSGNQVLLFQALDAFLGIEQYLSPRDQERNLPKRQRELCHALRKHSFRATLSELPDDETVAEIARSFDEILKRLRLFRTAHRRRATMYLSQPAPERLPMTAGKSLLNPSLEQSLAFLDGFLVRRLAQTV</sequence>
<dbReference type="GO" id="GO:0046872">
    <property type="term" value="F:metal ion binding"/>
    <property type="evidence" value="ECO:0007669"/>
    <property type="project" value="UniProtKB-UniRule"/>
</dbReference>
<keyword evidence="5" id="KW-0223">Dioxygenase</keyword>
<dbReference type="GO" id="GO:0020037">
    <property type="term" value="F:heme binding"/>
    <property type="evidence" value="ECO:0007669"/>
    <property type="project" value="UniProtKB-UniRule"/>
</dbReference>
<dbReference type="EC" id="1.13.11.52" evidence="5"/>
<dbReference type="InterPro" id="IPR037217">
    <property type="entry name" value="Trp/Indoleamine_2_3_dOase-like"/>
</dbReference>
<dbReference type="GO" id="GO:0005737">
    <property type="term" value="C:cytoplasm"/>
    <property type="evidence" value="ECO:0007669"/>
    <property type="project" value="TreeGrafter"/>
</dbReference>
<evidence type="ECO:0000256" key="2">
    <source>
        <dbReference type="ARBA" id="ARBA00022723"/>
    </source>
</evidence>
<gene>
    <name evidence="7" type="ORF">BDW02DRAFT_640868</name>
</gene>
<name>A0A6A5K8F5_9PLEO</name>
<dbReference type="Pfam" id="PF01231">
    <property type="entry name" value="IDO"/>
    <property type="match status" value="1"/>
</dbReference>
<protein>
    <recommendedName>
        <fullName evidence="5">Indoleamine 2,3-dioxygenase</fullName>
        <ecNumber evidence="5">1.13.11.52</ecNumber>
    </recommendedName>
</protein>
<dbReference type="PANTHER" id="PTHR28657:SF11">
    <property type="entry name" value="INDOLEAMINE 2,3-DIOXYGENASE"/>
    <property type="match status" value="1"/>
</dbReference>
<dbReference type="PANTHER" id="PTHR28657">
    <property type="entry name" value="INDOLEAMINE 2,3-DIOXYGENASE"/>
    <property type="match status" value="1"/>
</dbReference>
<dbReference type="OrthoDB" id="4662583at2759"/>
<keyword evidence="8" id="KW-1185">Reference proteome</keyword>
<evidence type="ECO:0000256" key="6">
    <source>
        <dbReference type="SAM" id="SignalP"/>
    </source>
</evidence>
<evidence type="ECO:0000256" key="4">
    <source>
        <dbReference type="PIRSR" id="PIRSR600898-1"/>
    </source>
</evidence>
<dbReference type="GO" id="GO:0034354">
    <property type="term" value="P:'de novo' NAD+ biosynthetic process from L-tryptophan"/>
    <property type="evidence" value="ECO:0007669"/>
    <property type="project" value="TreeGrafter"/>
</dbReference>
<dbReference type="InterPro" id="IPR000898">
    <property type="entry name" value="Indolamine_dOase"/>
</dbReference>
<evidence type="ECO:0000256" key="3">
    <source>
        <dbReference type="ARBA" id="ARBA00023004"/>
    </source>
</evidence>
<dbReference type="SUPFAM" id="SSF140959">
    <property type="entry name" value="Indolic compounds 2,3-dioxygenase-like"/>
    <property type="match status" value="1"/>
</dbReference>
<dbReference type="GO" id="GO:0019441">
    <property type="term" value="P:L-tryptophan catabolic process to kynurenine"/>
    <property type="evidence" value="ECO:0007669"/>
    <property type="project" value="UniProtKB-UniRule"/>
</dbReference>
<dbReference type="EMBL" id="ML975341">
    <property type="protein sequence ID" value="KAF1832326.1"/>
    <property type="molecule type" value="Genomic_DNA"/>
</dbReference>
<comment type="catalytic activity">
    <reaction evidence="5">
        <text>L-tryptophan + O2 = N-formyl-L-kynurenine</text>
        <dbReference type="Rhea" id="RHEA:24536"/>
        <dbReference type="ChEBI" id="CHEBI:15379"/>
        <dbReference type="ChEBI" id="CHEBI:57912"/>
        <dbReference type="ChEBI" id="CHEBI:58629"/>
    </reaction>
</comment>
<evidence type="ECO:0000256" key="1">
    <source>
        <dbReference type="ARBA" id="ARBA00007119"/>
    </source>
</evidence>
<organism evidence="7 8">
    <name type="scientific">Decorospora gaudefroyi</name>
    <dbReference type="NCBI Taxonomy" id="184978"/>
    <lineage>
        <taxon>Eukaryota</taxon>
        <taxon>Fungi</taxon>
        <taxon>Dikarya</taxon>
        <taxon>Ascomycota</taxon>
        <taxon>Pezizomycotina</taxon>
        <taxon>Dothideomycetes</taxon>
        <taxon>Pleosporomycetidae</taxon>
        <taxon>Pleosporales</taxon>
        <taxon>Pleosporineae</taxon>
        <taxon>Pleosporaceae</taxon>
        <taxon>Decorospora</taxon>
    </lineage>
</organism>
<evidence type="ECO:0000313" key="7">
    <source>
        <dbReference type="EMBL" id="KAF1832326.1"/>
    </source>
</evidence>
<accession>A0A6A5K8F5</accession>